<evidence type="ECO:0000313" key="6">
    <source>
        <dbReference type="EMBL" id="CAD7698017.1"/>
    </source>
</evidence>
<dbReference type="EC" id="2.8.2.20" evidence="2"/>
<accession>A0A8S1IT08</accession>
<gene>
    <name evidence="6" type="ORF">OSTQU699_LOCUS3378</name>
</gene>
<dbReference type="EMBL" id="CAJHUC010000741">
    <property type="protein sequence ID" value="CAD7698017.1"/>
    <property type="molecule type" value="Genomic_DNA"/>
</dbReference>
<dbReference type="GO" id="GO:0008476">
    <property type="term" value="F:protein-tyrosine sulfotransferase activity"/>
    <property type="evidence" value="ECO:0007669"/>
    <property type="project" value="UniProtKB-EC"/>
</dbReference>
<comment type="similarity">
    <text evidence="1">Belongs to the protein sulfotransferase family.</text>
</comment>
<dbReference type="Proteomes" id="UP000708148">
    <property type="component" value="Unassembled WGS sequence"/>
</dbReference>
<proteinExistence type="inferred from homology"/>
<dbReference type="OrthoDB" id="512956at2759"/>
<dbReference type="InterPro" id="IPR026634">
    <property type="entry name" value="TPST-like"/>
</dbReference>
<keyword evidence="7" id="KW-1185">Reference proteome</keyword>
<feature type="signal peptide" evidence="5">
    <location>
        <begin position="1"/>
        <end position="29"/>
    </location>
</feature>
<evidence type="ECO:0000256" key="5">
    <source>
        <dbReference type="SAM" id="SignalP"/>
    </source>
</evidence>
<dbReference type="InterPro" id="IPR027417">
    <property type="entry name" value="P-loop_NTPase"/>
</dbReference>
<dbReference type="PANTHER" id="PTHR12788">
    <property type="entry name" value="PROTEIN-TYROSINE SULFOTRANSFERASE 2"/>
    <property type="match status" value="1"/>
</dbReference>
<sequence length="597" mass="67274">MSSVVSSPPMRRTAVVWIVATFFAGFAPAATPEQMRLQELNNDVARLRQRLKASPDEVQAYIELGMALQEVNQLRPDGGRNIPEAEKAYKKALEFTLPAVAKTIILGNLGALLMSSGRIEEAIKCIDEAVRVSLQANPTSERKDLSSVAGLIFNKGKALSMIGQLEASESTFAQTLDAARGFDTAVYAKAAAAMQRLPPQQLWELQCAADYLRRGLGENATGSEGPNSTWIQSGLLTWFWALMGYSTEGKRKCSAKEEWQWLDAMEDADRSWLYFALYKALQDSQLDIAWQYLEEGNRLQREGINYDPKVEQMGFQVMTQMFTASTFHPTWGFHDSTPIFVVGMPRSGSTLIEQLLASHSKVHALGEDTPLAPLVGELMAHMGKDGQPHVFRDYGATYVAKVHEMAVAGGNGGVARTVDKMLRNVWNLGYIHLMLPDSCIIHAARHPMDAGLSCYAQPFEGRGTPWAWNLTEIGHQQRLLENLMRHWSKVLPHKILKVRYEALVQNVEGEARRILEHCGLQWEDRVLRFYEADRAVQTASLAQVRQDIYTTSMGKWRKYEKYLQPLKVELGEHVQDYEKELRRYLTKRKPQDPQAEL</sequence>
<comment type="catalytic activity">
    <reaction evidence="4">
        <text>L-tyrosyl-[protein] + 3'-phosphoadenylyl sulfate = O-sulfo-L-tyrosine-[protein] + adenosine 3',5'-bisphosphate + H(+)</text>
        <dbReference type="Rhea" id="RHEA:16801"/>
        <dbReference type="Rhea" id="RHEA-COMP:10136"/>
        <dbReference type="Rhea" id="RHEA-COMP:11688"/>
        <dbReference type="ChEBI" id="CHEBI:15378"/>
        <dbReference type="ChEBI" id="CHEBI:46858"/>
        <dbReference type="ChEBI" id="CHEBI:58339"/>
        <dbReference type="ChEBI" id="CHEBI:58343"/>
        <dbReference type="ChEBI" id="CHEBI:65286"/>
        <dbReference type="EC" id="2.8.2.20"/>
    </reaction>
</comment>
<organism evidence="6 7">
    <name type="scientific">Ostreobium quekettii</name>
    <dbReference type="NCBI Taxonomy" id="121088"/>
    <lineage>
        <taxon>Eukaryota</taxon>
        <taxon>Viridiplantae</taxon>
        <taxon>Chlorophyta</taxon>
        <taxon>core chlorophytes</taxon>
        <taxon>Ulvophyceae</taxon>
        <taxon>TCBD clade</taxon>
        <taxon>Bryopsidales</taxon>
        <taxon>Ostreobineae</taxon>
        <taxon>Ostreobiaceae</taxon>
        <taxon>Ostreobium</taxon>
    </lineage>
</organism>
<dbReference type="Gene3D" id="1.25.40.10">
    <property type="entry name" value="Tetratricopeptide repeat domain"/>
    <property type="match status" value="1"/>
</dbReference>
<evidence type="ECO:0000256" key="2">
    <source>
        <dbReference type="ARBA" id="ARBA00013262"/>
    </source>
</evidence>
<feature type="chain" id="PRO_5035858921" description="protein-tyrosine sulfotransferase" evidence="5">
    <location>
        <begin position="30"/>
        <end position="597"/>
    </location>
</feature>
<evidence type="ECO:0000256" key="3">
    <source>
        <dbReference type="ARBA" id="ARBA00022679"/>
    </source>
</evidence>
<dbReference type="InterPro" id="IPR011990">
    <property type="entry name" value="TPR-like_helical_dom_sf"/>
</dbReference>
<dbReference type="SUPFAM" id="SSF52540">
    <property type="entry name" value="P-loop containing nucleoside triphosphate hydrolases"/>
    <property type="match status" value="1"/>
</dbReference>
<name>A0A8S1IT08_9CHLO</name>
<keyword evidence="3" id="KW-0808">Transferase</keyword>
<dbReference type="Gene3D" id="3.40.50.300">
    <property type="entry name" value="P-loop containing nucleotide triphosphate hydrolases"/>
    <property type="match status" value="1"/>
</dbReference>
<reference evidence="6" key="1">
    <citation type="submission" date="2020-12" db="EMBL/GenBank/DDBJ databases">
        <authorList>
            <person name="Iha C."/>
        </authorList>
    </citation>
    <scope>NUCLEOTIDE SEQUENCE</scope>
</reference>
<dbReference type="PANTHER" id="PTHR12788:SF10">
    <property type="entry name" value="PROTEIN-TYROSINE SULFOTRANSFERASE"/>
    <property type="match status" value="1"/>
</dbReference>
<dbReference type="Pfam" id="PF13469">
    <property type="entry name" value="Sulfotransfer_3"/>
    <property type="match status" value="1"/>
</dbReference>
<dbReference type="GO" id="GO:0005794">
    <property type="term" value="C:Golgi apparatus"/>
    <property type="evidence" value="ECO:0007669"/>
    <property type="project" value="TreeGrafter"/>
</dbReference>
<evidence type="ECO:0000313" key="7">
    <source>
        <dbReference type="Proteomes" id="UP000708148"/>
    </source>
</evidence>
<keyword evidence="5" id="KW-0732">Signal</keyword>
<dbReference type="AlphaFoldDB" id="A0A8S1IT08"/>
<comment type="caution">
    <text evidence="6">The sequence shown here is derived from an EMBL/GenBank/DDBJ whole genome shotgun (WGS) entry which is preliminary data.</text>
</comment>
<evidence type="ECO:0000256" key="4">
    <source>
        <dbReference type="ARBA" id="ARBA00048460"/>
    </source>
</evidence>
<evidence type="ECO:0000256" key="1">
    <source>
        <dbReference type="ARBA" id="ARBA00009988"/>
    </source>
</evidence>
<protein>
    <recommendedName>
        <fullName evidence="2">protein-tyrosine sulfotransferase</fullName>
        <ecNumber evidence="2">2.8.2.20</ecNumber>
    </recommendedName>
</protein>
<dbReference type="SUPFAM" id="SSF48452">
    <property type="entry name" value="TPR-like"/>
    <property type="match status" value="1"/>
</dbReference>